<keyword evidence="7" id="KW-1185">Reference proteome</keyword>
<proteinExistence type="predicted"/>
<dbReference type="SUPFAM" id="SSF57889">
    <property type="entry name" value="Cysteine-rich domain"/>
    <property type="match status" value="2"/>
</dbReference>
<keyword evidence="4" id="KW-0862">Zinc</keyword>
<evidence type="ECO:0000259" key="5">
    <source>
        <dbReference type="Pfam" id="PF03107"/>
    </source>
</evidence>
<evidence type="ECO:0000313" key="7">
    <source>
        <dbReference type="Proteomes" id="UP000316621"/>
    </source>
</evidence>
<reference evidence="6 7" key="1">
    <citation type="journal article" date="2018" name="Science">
        <title>The opium poppy genome and morphinan production.</title>
        <authorList>
            <person name="Guo L."/>
            <person name="Winzer T."/>
            <person name="Yang X."/>
            <person name="Li Y."/>
            <person name="Ning Z."/>
            <person name="He Z."/>
            <person name="Teodor R."/>
            <person name="Lu Y."/>
            <person name="Bowser T.A."/>
            <person name="Graham I.A."/>
            <person name="Ye K."/>
        </authorList>
    </citation>
    <scope>NUCLEOTIDE SEQUENCE [LARGE SCALE GENOMIC DNA]</scope>
    <source>
        <strain evidence="7">cv. HN1</strain>
        <tissue evidence="6">Leaves</tissue>
    </source>
</reference>
<dbReference type="Gramene" id="RZC75986">
    <property type="protein sequence ID" value="RZC75986"/>
    <property type="gene ID" value="C5167_000706"/>
</dbReference>
<organism evidence="6 7">
    <name type="scientific">Papaver somniferum</name>
    <name type="common">Opium poppy</name>
    <dbReference type="NCBI Taxonomy" id="3469"/>
    <lineage>
        <taxon>Eukaryota</taxon>
        <taxon>Viridiplantae</taxon>
        <taxon>Streptophyta</taxon>
        <taxon>Embryophyta</taxon>
        <taxon>Tracheophyta</taxon>
        <taxon>Spermatophyta</taxon>
        <taxon>Magnoliopsida</taxon>
        <taxon>Ranunculales</taxon>
        <taxon>Papaveraceae</taxon>
        <taxon>Papaveroideae</taxon>
        <taxon>Papaver</taxon>
    </lineage>
</organism>
<sequence>MAPRNSAKTNYSPGGNETLRHFTHPHVLVKEALDQTVYTSNRFGCDGCGMDGTGVRYHCKPCGFDLHVDCGTCPEQLTSFIHPNHPLERIWEGPESYGWRPCDVCGDEVKSLFYKCSSGDAEKSYDDEGHYFFLHPSCAKLPAQLILNLQSVPAIPDDTWCAICRNLVSPSSWSYRSDSYALVIHPQCITLPKENVHHSSGTRSSALSQVEQAEADAEALAAAMYAAKMSAKTNKFILKNLI</sequence>
<keyword evidence="3" id="KW-0863">Zinc-finger</keyword>
<dbReference type="OMA" id="CAAHHEL"/>
<evidence type="ECO:0000256" key="2">
    <source>
        <dbReference type="ARBA" id="ARBA00022737"/>
    </source>
</evidence>
<dbReference type="PANTHER" id="PTHR47841:SF7">
    <property type="entry name" value="CYSTEINE_HISTIDINE-RICH C1 DOMAIN PROTEIN"/>
    <property type="match status" value="1"/>
</dbReference>
<keyword evidence="1" id="KW-0479">Metal-binding</keyword>
<keyword evidence="2" id="KW-0677">Repeat</keyword>
<feature type="domain" description="DC1" evidence="5">
    <location>
        <begin position="22"/>
        <end position="70"/>
    </location>
</feature>
<dbReference type="AlphaFoldDB" id="A0A4Y7KSZ8"/>
<accession>A0A4Y7KSZ8</accession>
<protein>
    <recommendedName>
        <fullName evidence="5">DC1 domain-containing protein</fullName>
    </recommendedName>
</protein>
<evidence type="ECO:0000256" key="1">
    <source>
        <dbReference type="ARBA" id="ARBA00022723"/>
    </source>
</evidence>
<name>A0A4Y7KSZ8_PAPSO</name>
<dbReference type="Proteomes" id="UP000316621">
    <property type="component" value="Chromosome 9"/>
</dbReference>
<gene>
    <name evidence="6" type="ORF">C5167_000706</name>
</gene>
<dbReference type="GO" id="GO:0008270">
    <property type="term" value="F:zinc ion binding"/>
    <property type="evidence" value="ECO:0007669"/>
    <property type="project" value="UniProtKB-KW"/>
</dbReference>
<dbReference type="EMBL" id="CM010723">
    <property type="protein sequence ID" value="RZC75986.1"/>
    <property type="molecule type" value="Genomic_DNA"/>
</dbReference>
<dbReference type="InterPro" id="IPR043145">
    <property type="entry name" value="Znf_ZZ_sf"/>
</dbReference>
<dbReference type="OrthoDB" id="945197at2759"/>
<dbReference type="Pfam" id="PF03107">
    <property type="entry name" value="C1_2"/>
    <property type="match status" value="1"/>
</dbReference>
<evidence type="ECO:0000256" key="3">
    <source>
        <dbReference type="ARBA" id="ARBA00022771"/>
    </source>
</evidence>
<evidence type="ECO:0000256" key="4">
    <source>
        <dbReference type="ARBA" id="ARBA00022833"/>
    </source>
</evidence>
<evidence type="ECO:0000313" key="6">
    <source>
        <dbReference type="EMBL" id="RZC75986.1"/>
    </source>
</evidence>
<dbReference type="PANTHER" id="PTHR47841">
    <property type="entry name" value="DIACYLGLYCEROL KINASE THETA-LIKE-RELATED"/>
    <property type="match status" value="1"/>
</dbReference>
<dbReference type="InterPro" id="IPR046349">
    <property type="entry name" value="C1-like_sf"/>
</dbReference>
<dbReference type="Gene3D" id="3.30.60.90">
    <property type="match status" value="1"/>
</dbReference>
<dbReference type="InterPro" id="IPR004146">
    <property type="entry name" value="DC1"/>
</dbReference>